<dbReference type="RefSeq" id="WP_252815063.1">
    <property type="nucleotide sequence ID" value="NZ_JAMXQS010000001.1"/>
</dbReference>
<evidence type="ECO:0000313" key="4">
    <source>
        <dbReference type="EMBL" id="MCO6048239.1"/>
    </source>
</evidence>
<dbReference type="EMBL" id="JAMXQS010000001">
    <property type="protein sequence ID" value="MCO6048239.1"/>
    <property type="molecule type" value="Genomic_DNA"/>
</dbReference>
<proteinExistence type="predicted"/>
<dbReference type="Pfam" id="PF00583">
    <property type="entry name" value="Acetyltransf_1"/>
    <property type="match status" value="1"/>
</dbReference>
<keyword evidence="5" id="KW-1185">Reference proteome</keyword>
<name>A0ABT1C083_9HYPH</name>
<keyword evidence="1" id="KW-0808">Transferase</keyword>
<dbReference type="Gene3D" id="3.40.630.30">
    <property type="match status" value="1"/>
</dbReference>
<evidence type="ECO:0000256" key="1">
    <source>
        <dbReference type="ARBA" id="ARBA00022679"/>
    </source>
</evidence>
<dbReference type="CDD" id="cd04301">
    <property type="entry name" value="NAT_SF"/>
    <property type="match status" value="1"/>
</dbReference>
<comment type="caution">
    <text evidence="4">The sequence shown here is derived from an EMBL/GenBank/DDBJ whole genome shotgun (WGS) entry which is preliminary data.</text>
</comment>
<gene>
    <name evidence="4" type="ORF">NGM99_00350</name>
</gene>
<dbReference type="InterPro" id="IPR016181">
    <property type="entry name" value="Acyl_CoA_acyltransferase"/>
</dbReference>
<dbReference type="SUPFAM" id="SSF55729">
    <property type="entry name" value="Acyl-CoA N-acyltransferases (Nat)"/>
    <property type="match status" value="1"/>
</dbReference>
<feature type="domain" description="N-acetyltransferase" evidence="3">
    <location>
        <begin position="4"/>
        <end position="156"/>
    </location>
</feature>
<accession>A0ABT1C083</accession>
<dbReference type="PANTHER" id="PTHR43877">
    <property type="entry name" value="AMINOALKYLPHOSPHONATE N-ACETYLTRANSFERASE-RELATED-RELATED"/>
    <property type="match status" value="1"/>
</dbReference>
<evidence type="ECO:0000313" key="5">
    <source>
        <dbReference type="Proteomes" id="UP001205906"/>
    </source>
</evidence>
<dbReference type="PANTHER" id="PTHR43877:SF2">
    <property type="entry name" value="AMINOALKYLPHOSPHONATE N-ACETYLTRANSFERASE-RELATED"/>
    <property type="match status" value="1"/>
</dbReference>
<organism evidence="4 5">
    <name type="scientific">Mesorhizobium liriopis</name>
    <dbReference type="NCBI Taxonomy" id="2953882"/>
    <lineage>
        <taxon>Bacteria</taxon>
        <taxon>Pseudomonadati</taxon>
        <taxon>Pseudomonadota</taxon>
        <taxon>Alphaproteobacteria</taxon>
        <taxon>Hyphomicrobiales</taxon>
        <taxon>Phyllobacteriaceae</taxon>
        <taxon>Mesorhizobium</taxon>
    </lineage>
</organism>
<evidence type="ECO:0000256" key="2">
    <source>
        <dbReference type="ARBA" id="ARBA00023315"/>
    </source>
</evidence>
<protein>
    <submittedName>
        <fullName evidence="4">GNAT family N-acetyltransferase</fullName>
    </submittedName>
</protein>
<dbReference type="Proteomes" id="UP001205906">
    <property type="component" value="Unassembled WGS sequence"/>
</dbReference>
<dbReference type="PROSITE" id="PS51186">
    <property type="entry name" value="GNAT"/>
    <property type="match status" value="1"/>
</dbReference>
<sequence length="159" mass="17661">MSELLVRKAEKADLPAVLALYAQPDFNDGRVVSLEDGERLMEAFARYPDYAVYLAEVDGQPAGTFCMMRIDNIAHWGTPIGMVESVVVSSRFQRRGVGRQMMREAAKLAFAKGCYKLVLSSNVRSTHAHAFYESLGFTRYGYSFRLDPPDAALPVETAA</sequence>
<keyword evidence="2" id="KW-0012">Acyltransferase</keyword>
<evidence type="ECO:0000259" key="3">
    <source>
        <dbReference type="PROSITE" id="PS51186"/>
    </source>
</evidence>
<reference evidence="4 5" key="1">
    <citation type="submission" date="2022-06" db="EMBL/GenBank/DDBJ databases">
        <title>Mesorhizobium sp. strain RP14 Genome sequencing and assembly.</title>
        <authorList>
            <person name="Kim I."/>
        </authorList>
    </citation>
    <scope>NUCLEOTIDE SEQUENCE [LARGE SCALE GENOMIC DNA]</scope>
    <source>
        <strain evidence="5">RP14(2022)</strain>
    </source>
</reference>
<dbReference type="InterPro" id="IPR000182">
    <property type="entry name" value="GNAT_dom"/>
</dbReference>
<dbReference type="InterPro" id="IPR050832">
    <property type="entry name" value="Bact_Acetyltransf"/>
</dbReference>